<protein>
    <submittedName>
        <fullName evidence="5">Metallophosphoesterase</fullName>
    </submittedName>
</protein>
<dbReference type="OrthoDB" id="9780884at2"/>
<dbReference type="GO" id="GO:0016020">
    <property type="term" value="C:membrane"/>
    <property type="evidence" value="ECO:0007669"/>
    <property type="project" value="GOC"/>
</dbReference>
<accession>A0A6N6M5G4</accession>
<dbReference type="GO" id="GO:0009245">
    <property type="term" value="P:lipid A biosynthetic process"/>
    <property type="evidence" value="ECO:0007669"/>
    <property type="project" value="TreeGrafter"/>
</dbReference>
<dbReference type="GO" id="GO:0046872">
    <property type="term" value="F:metal ion binding"/>
    <property type="evidence" value="ECO:0007669"/>
    <property type="project" value="UniProtKB-KW"/>
</dbReference>
<keyword evidence="3" id="KW-0812">Transmembrane</keyword>
<organism evidence="5 6">
    <name type="scientific">Salibacter halophilus</name>
    <dbReference type="NCBI Taxonomy" id="1803916"/>
    <lineage>
        <taxon>Bacteria</taxon>
        <taxon>Pseudomonadati</taxon>
        <taxon>Bacteroidota</taxon>
        <taxon>Flavobacteriia</taxon>
        <taxon>Flavobacteriales</taxon>
        <taxon>Salibacteraceae</taxon>
        <taxon>Salibacter</taxon>
    </lineage>
</organism>
<keyword evidence="6" id="KW-1185">Reference proteome</keyword>
<sequence length="420" mass="48097">MKSMSITPILILLAVLFIFDLYTYRSIKIIGSDLPGAYTKRILSIVHWAIFAGVAIWYLFMYFNMPFMGSYKYYKFYYFLFGITLLFYLPKLVLSFFQIIDDGWMLTQWIAKKFSSEPSESAGGMSRARFLYHTGIVVASIPFIGAAYGMIKGRWDFRIVRKTMKFDNLPASFDGYKIVQISDAHVGSFFSNYKPVEKALELINNLNADLVLFTGDLVNNFAKEAEEWIPYFKEIKAKDGKFSILGNHDYGDYSSWPSEEAKQENFNRLTEIHGEMGFDLLRNENRTVKRSGEEIAVLGVENWGVKPFPQLGDISKAKNGVENTPFKVLMSHDPSHWDYETIKNHKDVDLTLSGHTHGAQFGVELGNIKWSPVKYKYPRWAGEYSVGKQKLYVNRGIGYIGFPGRVGMPPEITVIELKRA</sequence>
<feature type="transmembrane region" description="Helical" evidence="3">
    <location>
        <begin position="76"/>
        <end position="100"/>
    </location>
</feature>
<evidence type="ECO:0000313" key="5">
    <source>
        <dbReference type="EMBL" id="KAB1063481.1"/>
    </source>
</evidence>
<dbReference type="AlphaFoldDB" id="A0A6N6M5G4"/>
<evidence type="ECO:0000256" key="2">
    <source>
        <dbReference type="ARBA" id="ARBA00022801"/>
    </source>
</evidence>
<keyword evidence="3" id="KW-1133">Transmembrane helix</keyword>
<keyword evidence="3" id="KW-0472">Membrane</keyword>
<evidence type="ECO:0000256" key="3">
    <source>
        <dbReference type="SAM" id="Phobius"/>
    </source>
</evidence>
<dbReference type="PANTHER" id="PTHR31302:SF31">
    <property type="entry name" value="PHOSPHODIESTERASE YAEI"/>
    <property type="match status" value="1"/>
</dbReference>
<dbReference type="InterPro" id="IPR029052">
    <property type="entry name" value="Metallo-depent_PP-like"/>
</dbReference>
<feature type="transmembrane region" description="Helical" evidence="3">
    <location>
        <begin position="45"/>
        <end position="64"/>
    </location>
</feature>
<proteinExistence type="predicted"/>
<name>A0A6N6M5G4_9FLAO</name>
<dbReference type="Proteomes" id="UP000435357">
    <property type="component" value="Unassembled WGS sequence"/>
</dbReference>
<dbReference type="PANTHER" id="PTHR31302">
    <property type="entry name" value="TRANSMEMBRANE PROTEIN WITH METALLOPHOSPHOESTERASE DOMAIN-RELATED"/>
    <property type="match status" value="1"/>
</dbReference>
<feature type="transmembrane region" description="Helical" evidence="3">
    <location>
        <begin position="7"/>
        <end position="25"/>
    </location>
</feature>
<evidence type="ECO:0000313" key="6">
    <source>
        <dbReference type="Proteomes" id="UP000435357"/>
    </source>
</evidence>
<comment type="caution">
    <text evidence="5">The sequence shown here is derived from an EMBL/GenBank/DDBJ whole genome shotgun (WGS) entry which is preliminary data.</text>
</comment>
<dbReference type="Pfam" id="PF00149">
    <property type="entry name" value="Metallophos"/>
    <property type="match status" value="1"/>
</dbReference>
<gene>
    <name evidence="5" type="ORF">F3059_10465</name>
</gene>
<dbReference type="GO" id="GO:0008758">
    <property type="term" value="F:UDP-2,3-diacylglucosamine hydrolase activity"/>
    <property type="evidence" value="ECO:0007669"/>
    <property type="project" value="TreeGrafter"/>
</dbReference>
<reference evidence="5 6" key="1">
    <citation type="submission" date="2019-09" db="EMBL/GenBank/DDBJ databases">
        <title>Genomes of Cryomorphaceae.</title>
        <authorList>
            <person name="Bowman J.P."/>
        </authorList>
    </citation>
    <scope>NUCLEOTIDE SEQUENCE [LARGE SCALE GENOMIC DNA]</scope>
    <source>
        <strain evidence="5 6">KCTC 52047</strain>
    </source>
</reference>
<dbReference type="EMBL" id="WACR01000008">
    <property type="protein sequence ID" value="KAB1063481.1"/>
    <property type="molecule type" value="Genomic_DNA"/>
</dbReference>
<evidence type="ECO:0000256" key="1">
    <source>
        <dbReference type="ARBA" id="ARBA00022723"/>
    </source>
</evidence>
<dbReference type="InterPro" id="IPR051158">
    <property type="entry name" value="Metallophosphoesterase_sf"/>
</dbReference>
<dbReference type="CDD" id="cd07385">
    <property type="entry name" value="MPP_YkuE_C"/>
    <property type="match status" value="1"/>
</dbReference>
<dbReference type="Gene3D" id="3.60.21.10">
    <property type="match status" value="1"/>
</dbReference>
<evidence type="ECO:0000259" key="4">
    <source>
        <dbReference type="Pfam" id="PF00149"/>
    </source>
</evidence>
<keyword evidence="2" id="KW-0378">Hydrolase</keyword>
<dbReference type="SUPFAM" id="SSF56300">
    <property type="entry name" value="Metallo-dependent phosphatases"/>
    <property type="match status" value="1"/>
</dbReference>
<dbReference type="InterPro" id="IPR004843">
    <property type="entry name" value="Calcineurin-like_PHP"/>
</dbReference>
<feature type="transmembrane region" description="Helical" evidence="3">
    <location>
        <begin position="130"/>
        <end position="151"/>
    </location>
</feature>
<keyword evidence="1" id="KW-0479">Metal-binding</keyword>
<feature type="domain" description="Calcineurin-like phosphoesterase" evidence="4">
    <location>
        <begin position="177"/>
        <end position="358"/>
    </location>
</feature>